<keyword evidence="2" id="KW-1185">Reference proteome</keyword>
<evidence type="ECO:0000313" key="1">
    <source>
        <dbReference type="EMBL" id="UXD22904.1"/>
    </source>
</evidence>
<proteinExistence type="predicted"/>
<accession>A0A977PLW4</accession>
<dbReference type="AlphaFoldDB" id="A0A977PLW4"/>
<organism evidence="1 2">
    <name type="scientific">Ignicoccus pacificus DSM 13166</name>
    <dbReference type="NCBI Taxonomy" id="940294"/>
    <lineage>
        <taxon>Archaea</taxon>
        <taxon>Thermoproteota</taxon>
        <taxon>Thermoprotei</taxon>
        <taxon>Desulfurococcales</taxon>
        <taxon>Desulfurococcaceae</taxon>
        <taxon>Ignicoccus</taxon>
    </lineage>
</organism>
<reference evidence="1" key="1">
    <citation type="submission" date="2013-11" db="EMBL/GenBank/DDBJ databases">
        <title>Comparative genomics of Ignicoccus.</title>
        <authorList>
            <person name="Podar M."/>
        </authorList>
    </citation>
    <scope>NUCLEOTIDE SEQUENCE</scope>
    <source>
        <strain evidence="1">DSM 13166</strain>
    </source>
</reference>
<evidence type="ECO:0000313" key="2">
    <source>
        <dbReference type="Proteomes" id="UP001063698"/>
    </source>
</evidence>
<gene>
    <name evidence="1" type="ORF">IPA_09480</name>
</gene>
<dbReference type="Proteomes" id="UP001063698">
    <property type="component" value="Chromosome"/>
</dbReference>
<dbReference type="EMBL" id="CP006868">
    <property type="protein sequence ID" value="UXD22904.1"/>
    <property type="molecule type" value="Genomic_DNA"/>
</dbReference>
<dbReference type="KEGG" id="ipc:IPA_09480"/>
<name>A0A977PLW4_9CREN</name>
<protein>
    <submittedName>
        <fullName evidence="1">Uncharacterized protein</fullName>
    </submittedName>
</protein>
<sequence length="128" mass="14612">MTIKVRIYGTQREGILELDEDKIVKVKGFGNRLIIEHELGFRVLGTCKKWAYHVWGMKAYSVLDDCDNEVYLLLKTSTPSLLRDEKGWMLLIFDEVEEAFKPWLPLSLVAKADRSVRGGALLALGEEI</sequence>